<dbReference type="PANTHER" id="PTHR45586">
    <property type="entry name" value="TPR REPEAT-CONTAINING PROTEIN PA4667"/>
    <property type="match status" value="1"/>
</dbReference>
<feature type="repeat" description="TPR" evidence="3">
    <location>
        <begin position="365"/>
        <end position="398"/>
    </location>
</feature>
<dbReference type="SMART" id="SM00028">
    <property type="entry name" value="TPR"/>
    <property type="match status" value="13"/>
</dbReference>
<protein>
    <submittedName>
        <fullName evidence="4">Uncharacterized protein</fullName>
    </submittedName>
</protein>
<feature type="repeat" description="TPR" evidence="3">
    <location>
        <begin position="467"/>
        <end position="500"/>
    </location>
</feature>
<dbReference type="AlphaFoldDB" id="A0A3S9SX65"/>
<keyword evidence="2 3" id="KW-0802">TPR repeat</keyword>
<feature type="repeat" description="TPR" evidence="3">
    <location>
        <begin position="535"/>
        <end position="568"/>
    </location>
</feature>
<feature type="repeat" description="TPR" evidence="3">
    <location>
        <begin position="501"/>
        <end position="534"/>
    </location>
</feature>
<feature type="repeat" description="TPR" evidence="3">
    <location>
        <begin position="399"/>
        <end position="432"/>
    </location>
</feature>
<dbReference type="InterPro" id="IPR019734">
    <property type="entry name" value="TPR_rpt"/>
</dbReference>
<evidence type="ECO:0000256" key="3">
    <source>
        <dbReference type="PROSITE-ProRule" id="PRU00339"/>
    </source>
</evidence>
<dbReference type="Pfam" id="PF13432">
    <property type="entry name" value="TPR_16"/>
    <property type="match status" value="1"/>
</dbReference>
<dbReference type="RefSeq" id="WP_127016225.1">
    <property type="nucleotide sequence ID" value="NZ_CP016379.1"/>
</dbReference>
<evidence type="ECO:0000256" key="2">
    <source>
        <dbReference type="ARBA" id="ARBA00022803"/>
    </source>
</evidence>
<evidence type="ECO:0000256" key="1">
    <source>
        <dbReference type="ARBA" id="ARBA00022737"/>
    </source>
</evidence>
<evidence type="ECO:0000313" key="5">
    <source>
        <dbReference type="Proteomes" id="UP000267250"/>
    </source>
</evidence>
<dbReference type="PROSITE" id="PS50005">
    <property type="entry name" value="TPR"/>
    <property type="match status" value="9"/>
</dbReference>
<reference evidence="4 5" key="1">
    <citation type="submission" date="2016-07" db="EMBL/GenBank/DDBJ databases">
        <title>Genome and transcriptome analysis of iron-reducing fermentative bacteria Anoxybacter fermentans.</title>
        <authorList>
            <person name="Zeng X."/>
            <person name="Shao Z."/>
        </authorList>
    </citation>
    <scope>NUCLEOTIDE SEQUENCE [LARGE SCALE GENOMIC DNA]</scope>
    <source>
        <strain evidence="4 5">DY22613</strain>
    </source>
</reference>
<sequence>MERKLCIIFLIILIIFSSGCTYRASLISSGKDALIKGDLVKAEAIFKDLLSFSPHNYEGYLYLGFIYLYRDRFEDAIHAFQTSIQYNEQPDLEYLGLGQAYLAIKDYDKARTFLEKAREVANYPVTEYLLGFIYLNEGDQYQAKKALSTASKFYPDRGEIWAVLGKLFLENLQPLDAAQAYQMAYIYGIRNYGLYTGLAESYYQLGNFRQAIALTEQALKEKHISPEEKEQLRLKLAQYNMNQNPSKAIESLETILKNKPDKAEVLLMLGQLYFQQEMYQKALNTFEQYLKKYPPLVTVLHIMYRSHLALGNYKLAEKYLLYTIDLNPDQLSYYLELINLYQREKRWADVVKVYKQALELSPDNLDLLTNLSAVYFKLKDYDKALPYLERAIELQPTNIELYLIKANVYYKLKQIDKEIATYETILQITPDHLLAINNLAQIYRDTDRLDQAFSLYKKARNIDPNDGRYDRNLGYILLLKGDYIQAREYLMEAITKNPDDYEAYRFLADTYYALDQYKEAVKYYKKSLQIKPDYYYAMYPLGKAYFYLNEFKKAKPYFEAYLKRYPLNEGSKFYLTRIAWLENQKNPDFEVLPAEPQKP</sequence>
<keyword evidence="5" id="KW-1185">Reference proteome</keyword>
<name>A0A3S9SX65_9FIRM</name>
<dbReference type="Pfam" id="PF13424">
    <property type="entry name" value="TPR_12"/>
    <property type="match status" value="2"/>
</dbReference>
<dbReference type="KEGG" id="aft:BBF96_05485"/>
<dbReference type="PROSITE" id="PS51257">
    <property type="entry name" value="PROKAR_LIPOPROTEIN"/>
    <property type="match status" value="1"/>
</dbReference>
<dbReference type="Gene3D" id="1.25.40.10">
    <property type="entry name" value="Tetratricopeptide repeat domain"/>
    <property type="match status" value="5"/>
</dbReference>
<dbReference type="OrthoDB" id="369370at2"/>
<dbReference type="SUPFAM" id="SSF48452">
    <property type="entry name" value="TPR-like"/>
    <property type="match status" value="2"/>
</dbReference>
<feature type="repeat" description="TPR" evidence="3">
    <location>
        <begin position="263"/>
        <end position="296"/>
    </location>
</feature>
<dbReference type="InterPro" id="IPR011990">
    <property type="entry name" value="TPR-like_helical_dom_sf"/>
</dbReference>
<accession>A0A3S9SX65</accession>
<dbReference type="Pfam" id="PF13374">
    <property type="entry name" value="TPR_10"/>
    <property type="match status" value="1"/>
</dbReference>
<dbReference type="PANTHER" id="PTHR45586:SF1">
    <property type="entry name" value="LIPOPOLYSACCHARIDE ASSEMBLY PROTEIN B"/>
    <property type="match status" value="1"/>
</dbReference>
<keyword evidence="1" id="KW-0677">Repeat</keyword>
<dbReference type="Proteomes" id="UP000267250">
    <property type="component" value="Chromosome"/>
</dbReference>
<organism evidence="4 5">
    <name type="scientific">Anoxybacter fermentans</name>
    <dbReference type="NCBI Taxonomy" id="1323375"/>
    <lineage>
        <taxon>Bacteria</taxon>
        <taxon>Bacillati</taxon>
        <taxon>Bacillota</taxon>
        <taxon>Clostridia</taxon>
        <taxon>Halanaerobiales</taxon>
        <taxon>Anoxybacter</taxon>
    </lineage>
</organism>
<dbReference type="Pfam" id="PF12895">
    <property type="entry name" value="ANAPC3"/>
    <property type="match status" value="1"/>
</dbReference>
<dbReference type="Pfam" id="PF13181">
    <property type="entry name" value="TPR_8"/>
    <property type="match status" value="1"/>
</dbReference>
<evidence type="ECO:0000313" key="4">
    <source>
        <dbReference type="EMBL" id="AZR72889.1"/>
    </source>
</evidence>
<feature type="repeat" description="TPR" evidence="3">
    <location>
        <begin position="57"/>
        <end position="90"/>
    </location>
</feature>
<proteinExistence type="predicted"/>
<dbReference type="EMBL" id="CP016379">
    <property type="protein sequence ID" value="AZR72889.1"/>
    <property type="molecule type" value="Genomic_DNA"/>
</dbReference>
<gene>
    <name evidence="4" type="ORF">BBF96_05485</name>
</gene>
<feature type="repeat" description="TPR" evidence="3">
    <location>
        <begin position="331"/>
        <end position="364"/>
    </location>
</feature>
<feature type="repeat" description="TPR" evidence="3">
    <location>
        <begin position="433"/>
        <end position="466"/>
    </location>
</feature>
<dbReference type="InterPro" id="IPR051012">
    <property type="entry name" value="CellSynth/LPSAsmb/PSIAsmb"/>
</dbReference>
<dbReference type="Pfam" id="PF13174">
    <property type="entry name" value="TPR_6"/>
    <property type="match status" value="1"/>
</dbReference>
<dbReference type="PROSITE" id="PS50293">
    <property type="entry name" value="TPR_REGION"/>
    <property type="match status" value="2"/>
</dbReference>